<dbReference type="GO" id="GO:0003950">
    <property type="term" value="F:NAD+ poly-ADP-ribosyltransferase activity"/>
    <property type="evidence" value="ECO:0007669"/>
    <property type="project" value="InterPro"/>
</dbReference>
<dbReference type="EMBL" id="JARKIF010000027">
    <property type="protein sequence ID" value="KAJ7614089.1"/>
    <property type="molecule type" value="Genomic_DNA"/>
</dbReference>
<dbReference type="PANTHER" id="PTHR31681:SF3">
    <property type="entry name" value="OS04G0690100 PROTEIN"/>
    <property type="match status" value="1"/>
</dbReference>
<accession>A0AAD7B8M3</accession>
<dbReference type="AlphaFoldDB" id="A0AAD7B8M3"/>
<gene>
    <name evidence="2" type="ORF">FB45DRAFT_802621</name>
</gene>
<dbReference type="Proteomes" id="UP001221142">
    <property type="component" value="Unassembled WGS sequence"/>
</dbReference>
<evidence type="ECO:0000259" key="1">
    <source>
        <dbReference type="Pfam" id="PF00644"/>
    </source>
</evidence>
<dbReference type="SUPFAM" id="SSF56399">
    <property type="entry name" value="ADP-ribosylation"/>
    <property type="match status" value="1"/>
</dbReference>
<organism evidence="2 3">
    <name type="scientific">Roridomyces roridus</name>
    <dbReference type="NCBI Taxonomy" id="1738132"/>
    <lineage>
        <taxon>Eukaryota</taxon>
        <taxon>Fungi</taxon>
        <taxon>Dikarya</taxon>
        <taxon>Basidiomycota</taxon>
        <taxon>Agaricomycotina</taxon>
        <taxon>Agaricomycetes</taxon>
        <taxon>Agaricomycetidae</taxon>
        <taxon>Agaricales</taxon>
        <taxon>Marasmiineae</taxon>
        <taxon>Mycenaceae</taxon>
        <taxon>Roridomyces</taxon>
    </lineage>
</organism>
<proteinExistence type="predicted"/>
<comment type="caution">
    <text evidence="2">The sequence shown here is derived from an EMBL/GenBank/DDBJ whole genome shotgun (WGS) entry which is preliminary data.</text>
</comment>
<dbReference type="Gene3D" id="3.90.228.10">
    <property type="match status" value="1"/>
</dbReference>
<sequence length="239" mass="26458">MCRQNAKMSKSDFCSRVCTDGAASLAPIILEVPAGHVTFKSVQKQLTTSWRHPHKPCPPVRKVYKIILTRTSFNAYKSYQSRVEMAGQFVSLRRAPGNENRRWHGTKRACNLGDQGQTQLCSWPTCSLCSIIRCSFDIGLFGAKTGWGRFGQGIYTSSVASKSDDYSQNQRFSPLKALLLNKVIVGRGCKLTQDIVSLTAPPAGFDSVLGEKGGNLNYDELVVYTNDAIRPSFLVMYDS</sequence>
<keyword evidence="3" id="KW-1185">Reference proteome</keyword>
<name>A0AAD7B8M3_9AGAR</name>
<dbReference type="InterPro" id="IPR012317">
    <property type="entry name" value="Poly(ADP-ribose)pol_cat_dom"/>
</dbReference>
<protein>
    <recommendedName>
        <fullName evidence="1">PARP catalytic domain-containing protein</fullName>
    </recommendedName>
</protein>
<evidence type="ECO:0000313" key="3">
    <source>
        <dbReference type="Proteomes" id="UP001221142"/>
    </source>
</evidence>
<evidence type="ECO:0000313" key="2">
    <source>
        <dbReference type="EMBL" id="KAJ7614089.1"/>
    </source>
</evidence>
<dbReference type="PANTHER" id="PTHR31681">
    <property type="entry name" value="C2H2-LIKE ZINC FINGER PROTEIN"/>
    <property type="match status" value="1"/>
</dbReference>
<dbReference type="Pfam" id="PF00644">
    <property type="entry name" value="PARP"/>
    <property type="match status" value="1"/>
</dbReference>
<feature type="domain" description="PARP catalytic" evidence="1">
    <location>
        <begin position="94"/>
        <end position="211"/>
    </location>
</feature>
<reference evidence="2" key="1">
    <citation type="submission" date="2023-03" db="EMBL/GenBank/DDBJ databases">
        <title>Massive genome expansion in bonnet fungi (Mycena s.s.) driven by repeated elements and novel gene families across ecological guilds.</title>
        <authorList>
            <consortium name="Lawrence Berkeley National Laboratory"/>
            <person name="Harder C.B."/>
            <person name="Miyauchi S."/>
            <person name="Viragh M."/>
            <person name="Kuo A."/>
            <person name="Thoen E."/>
            <person name="Andreopoulos B."/>
            <person name="Lu D."/>
            <person name="Skrede I."/>
            <person name="Drula E."/>
            <person name="Henrissat B."/>
            <person name="Morin E."/>
            <person name="Kohler A."/>
            <person name="Barry K."/>
            <person name="LaButti K."/>
            <person name="Morin E."/>
            <person name="Salamov A."/>
            <person name="Lipzen A."/>
            <person name="Mereny Z."/>
            <person name="Hegedus B."/>
            <person name="Baldrian P."/>
            <person name="Stursova M."/>
            <person name="Weitz H."/>
            <person name="Taylor A."/>
            <person name="Grigoriev I.V."/>
            <person name="Nagy L.G."/>
            <person name="Martin F."/>
            <person name="Kauserud H."/>
        </authorList>
    </citation>
    <scope>NUCLEOTIDE SEQUENCE</scope>
    <source>
        <strain evidence="2">9284</strain>
    </source>
</reference>